<keyword evidence="1" id="KW-0812">Transmembrane</keyword>
<keyword evidence="1" id="KW-1133">Transmembrane helix</keyword>
<keyword evidence="1" id="KW-0472">Membrane</keyword>
<gene>
    <name evidence="2" type="ORF">Hgul01_05413</name>
</gene>
<feature type="transmembrane region" description="Helical" evidence="1">
    <location>
        <begin position="12"/>
        <end position="34"/>
    </location>
</feature>
<evidence type="ECO:0000313" key="3">
    <source>
        <dbReference type="Proteomes" id="UP001428290"/>
    </source>
</evidence>
<keyword evidence="3" id="KW-1185">Reference proteome</keyword>
<dbReference type="EMBL" id="BAABRU010000069">
    <property type="protein sequence ID" value="GAA5531588.1"/>
    <property type="molecule type" value="Genomic_DNA"/>
</dbReference>
<protein>
    <submittedName>
        <fullName evidence="2">Uncharacterized protein</fullName>
    </submittedName>
</protein>
<evidence type="ECO:0000256" key="1">
    <source>
        <dbReference type="SAM" id="Phobius"/>
    </source>
</evidence>
<evidence type="ECO:0000313" key="2">
    <source>
        <dbReference type="EMBL" id="GAA5531588.1"/>
    </source>
</evidence>
<proteinExistence type="predicted"/>
<sequence>MPPSPADKQRRFTVTLPEVLPAPILASVAAVLAYR</sequence>
<organism evidence="2 3">
    <name type="scientific">Herpetosiphon gulosus</name>
    <dbReference type="NCBI Taxonomy" id="1973496"/>
    <lineage>
        <taxon>Bacteria</taxon>
        <taxon>Bacillati</taxon>
        <taxon>Chloroflexota</taxon>
        <taxon>Chloroflexia</taxon>
        <taxon>Herpetosiphonales</taxon>
        <taxon>Herpetosiphonaceae</taxon>
        <taxon>Herpetosiphon</taxon>
    </lineage>
</organism>
<dbReference type="Proteomes" id="UP001428290">
    <property type="component" value="Unassembled WGS sequence"/>
</dbReference>
<reference evidence="2 3" key="1">
    <citation type="submission" date="2024-02" db="EMBL/GenBank/DDBJ databases">
        <title>Herpetosiphon gulosus NBRC 112829.</title>
        <authorList>
            <person name="Ichikawa N."/>
            <person name="Katano-Makiyama Y."/>
            <person name="Hidaka K."/>
        </authorList>
    </citation>
    <scope>NUCLEOTIDE SEQUENCE [LARGE SCALE GENOMIC DNA]</scope>
    <source>
        <strain evidence="2 3">NBRC 112829</strain>
    </source>
</reference>
<name>A0ABP9X892_9CHLR</name>
<comment type="caution">
    <text evidence="2">The sequence shown here is derived from an EMBL/GenBank/DDBJ whole genome shotgun (WGS) entry which is preliminary data.</text>
</comment>
<accession>A0ABP9X892</accession>